<keyword evidence="6" id="KW-0333">Golgi apparatus</keyword>
<evidence type="ECO:0000256" key="8">
    <source>
        <dbReference type="SAM" id="MobiDB-lite"/>
    </source>
</evidence>
<keyword evidence="4" id="KW-0813">Transport</keyword>
<dbReference type="GO" id="GO:0000139">
    <property type="term" value="C:Golgi membrane"/>
    <property type="evidence" value="ECO:0007669"/>
    <property type="project" value="UniProtKB-SubCell"/>
</dbReference>
<evidence type="ECO:0000256" key="6">
    <source>
        <dbReference type="ARBA" id="ARBA00023034"/>
    </source>
</evidence>
<evidence type="ECO:0000313" key="10">
    <source>
        <dbReference type="Proteomes" id="UP000559027"/>
    </source>
</evidence>
<dbReference type="InterPro" id="IPR033370">
    <property type="entry name" value="COG1"/>
</dbReference>
<keyword evidence="10" id="KW-1185">Reference proteome</keyword>
<dbReference type="GO" id="GO:0017119">
    <property type="term" value="C:Golgi transport complex"/>
    <property type="evidence" value="ECO:0007669"/>
    <property type="project" value="InterPro"/>
</dbReference>
<comment type="caution">
    <text evidence="9">The sequence shown here is derived from an EMBL/GenBank/DDBJ whole genome shotgun (WGS) entry which is preliminary data.</text>
</comment>
<reference evidence="9 10" key="1">
    <citation type="journal article" date="2020" name="ISME J.">
        <title>Uncovering the hidden diversity of litter-decomposition mechanisms in mushroom-forming fungi.</title>
        <authorList>
            <person name="Floudas D."/>
            <person name="Bentzer J."/>
            <person name="Ahren D."/>
            <person name="Johansson T."/>
            <person name="Persson P."/>
            <person name="Tunlid A."/>
        </authorList>
    </citation>
    <scope>NUCLEOTIDE SEQUENCE [LARGE SCALE GENOMIC DNA]</scope>
    <source>
        <strain evidence="9 10">CBS 146.42</strain>
    </source>
</reference>
<dbReference type="GO" id="GO:0006891">
    <property type="term" value="P:intra-Golgi vesicle-mediated transport"/>
    <property type="evidence" value="ECO:0007669"/>
    <property type="project" value="InterPro"/>
</dbReference>
<dbReference type="Proteomes" id="UP000559027">
    <property type="component" value="Unassembled WGS sequence"/>
</dbReference>
<evidence type="ECO:0000256" key="5">
    <source>
        <dbReference type="ARBA" id="ARBA00022927"/>
    </source>
</evidence>
<feature type="region of interest" description="Disordered" evidence="8">
    <location>
        <begin position="1"/>
        <end position="47"/>
    </location>
</feature>
<evidence type="ECO:0000256" key="2">
    <source>
        <dbReference type="ARBA" id="ARBA00006653"/>
    </source>
</evidence>
<accession>A0A8H5D2V1</accession>
<feature type="region of interest" description="Disordered" evidence="8">
    <location>
        <begin position="832"/>
        <end position="853"/>
    </location>
</feature>
<keyword evidence="7" id="KW-0472">Membrane</keyword>
<evidence type="ECO:0000256" key="1">
    <source>
        <dbReference type="ARBA" id="ARBA00004395"/>
    </source>
</evidence>
<evidence type="ECO:0000256" key="3">
    <source>
        <dbReference type="ARBA" id="ARBA00020978"/>
    </source>
</evidence>
<dbReference type="PANTHER" id="PTHR31658">
    <property type="entry name" value="CONSERVED OLIGOMERIC GOLGI COMPLEX SUBUNIT 1"/>
    <property type="match status" value="1"/>
</dbReference>
<sequence>MFRRPSAAQSASSTAGNGNISSKTGSNMPIPISGTQGPTTKRSASNSTTTALIFKEGQDFKTDELFAKHMVSEIKGIQGRLRTDADAKKEELRQMVGERYRDLLQASSSIISIARSSKRVIEALDESRLAIRGQADPPLPRTSSVANVQDRHLHALQVLAAHMKLLLDAPEHLWRLIERKKFFPAAWLFLLARVIHRALVRSDEQDDETWKSRGVDVLAEFPLIQRQWDVVSQFRSQIIHKATLWLRDASSSIEDTCATLVTLHLLDSRPLHDTLTAVFSQRSKTLTAALAAITLSEPSPLPSSTSRQRANGGIAFSFSQDTSTSTLAKPRIREVKESLHNALTIISQTMYVARGVFDGTSGCALIERVLEFIQSDADKSPSVPTELHLTTQALLINVTSTAHFQLLPQNLQSYKPYVDLTSSSTSLRQEQFLTQLNDWFLQSNKLLQSAVERWFKELETVKEVWNVRFASRRWINASTLADQEKSRLEEMVDKTCSERIAEIWILMLKGASATFEATLDVSLRAIGSGSGDTGNSPLDFLFNTVALPALSQSYTNHDIPLRKYRSSLKQQLLGRTVLLDSVLRTLEQCAKHVHEEICMIRAGLGDETKSMLNLLTQRHETAAEELTISSVLILEKAASQIDGDDDKPIQKLVFLAQITEELASRSSFIDQVGCDQSASDAFVDKLNALNNTVLVAWRQRTVSKILLRSKFSLRVIPTSITGPTPELLQALVALYEALQELTFRWDNTLQTSFTQDALGLFIELWLREGYGYEKSTGHDLALLQELTNSTESQAKSSGALQKLRDRLGQIADSSDLNMGSVEHVKRLQTFSPATADCRPDPGRYQNDGSDKLPNLLRYGPPTTEIQTTAEFTKPGPRFGLLLVAGESSS</sequence>
<evidence type="ECO:0000313" key="9">
    <source>
        <dbReference type="EMBL" id="KAF5352654.1"/>
    </source>
</evidence>
<evidence type="ECO:0000256" key="4">
    <source>
        <dbReference type="ARBA" id="ARBA00022448"/>
    </source>
</evidence>
<dbReference type="AlphaFoldDB" id="A0A8H5D2V1"/>
<organism evidence="9 10">
    <name type="scientific">Leucocoprinus leucothites</name>
    <dbReference type="NCBI Taxonomy" id="201217"/>
    <lineage>
        <taxon>Eukaryota</taxon>
        <taxon>Fungi</taxon>
        <taxon>Dikarya</taxon>
        <taxon>Basidiomycota</taxon>
        <taxon>Agaricomycotina</taxon>
        <taxon>Agaricomycetes</taxon>
        <taxon>Agaricomycetidae</taxon>
        <taxon>Agaricales</taxon>
        <taxon>Agaricineae</taxon>
        <taxon>Agaricaceae</taxon>
        <taxon>Leucocoprinus</taxon>
    </lineage>
</organism>
<dbReference type="PANTHER" id="PTHR31658:SF0">
    <property type="entry name" value="CONSERVED OLIGOMERIC GOLGI COMPLEX SUBUNIT 1"/>
    <property type="match status" value="1"/>
</dbReference>
<proteinExistence type="inferred from homology"/>
<dbReference type="EMBL" id="JAACJO010000011">
    <property type="protein sequence ID" value="KAF5352654.1"/>
    <property type="molecule type" value="Genomic_DNA"/>
</dbReference>
<dbReference type="OrthoDB" id="46189at2759"/>
<evidence type="ECO:0000256" key="7">
    <source>
        <dbReference type="ARBA" id="ARBA00023136"/>
    </source>
</evidence>
<keyword evidence="5" id="KW-0653">Protein transport</keyword>
<gene>
    <name evidence="9" type="ORF">D9756_005975</name>
</gene>
<dbReference type="GO" id="GO:0015031">
    <property type="term" value="P:protein transport"/>
    <property type="evidence" value="ECO:0007669"/>
    <property type="project" value="UniProtKB-KW"/>
</dbReference>
<comment type="similarity">
    <text evidence="2">Belongs to the COG1 family.</text>
</comment>
<comment type="subcellular location">
    <subcellularLocation>
        <location evidence="1">Golgi apparatus membrane</location>
        <topology evidence="1">Peripheral membrane protein</topology>
    </subcellularLocation>
</comment>
<protein>
    <recommendedName>
        <fullName evidence="3">Conserved oligomeric Golgi complex subunit 1</fullName>
    </recommendedName>
</protein>
<feature type="compositionally biased region" description="Polar residues" evidence="8">
    <location>
        <begin position="7"/>
        <end position="47"/>
    </location>
</feature>
<name>A0A8H5D2V1_9AGAR</name>
<dbReference type="Pfam" id="PF08700">
    <property type="entry name" value="VPS51_Exo84_N"/>
    <property type="match status" value="1"/>
</dbReference>